<dbReference type="AlphaFoldDB" id="A0AAW1TQY8"/>
<reference evidence="1 2" key="1">
    <citation type="submission" date="2023-03" db="EMBL/GenBank/DDBJ databases">
        <title>Genome insight into feeding habits of ladybird beetles.</title>
        <authorList>
            <person name="Li H.-S."/>
            <person name="Huang Y.-H."/>
            <person name="Pang H."/>
        </authorList>
    </citation>
    <scope>NUCLEOTIDE SEQUENCE [LARGE SCALE GENOMIC DNA]</scope>
    <source>
        <strain evidence="1">SYSU_2023b</strain>
        <tissue evidence="1">Whole body</tissue>
    </source>
</reference>
<evidence type="ECO:0000313" key="1">
    <source>
        <dbReference type="EMBL" id="KAK9870185.1"/>
    </source>
</evidence>
<comment type="caution">
    <text evidence="1">The sequence shown here is derived from an EMBL/GenBank/DDBJ whole genome shotgun (WGS) entry which is preliminary data.</text>
</comment>
<protein>
    <submittedName>
        <fullName evidence="1">Uncharacterized protein</fullName>
    </submittedName>
</protein>
<gene>
    <name evidence="1" type="ORF">WA026_006271</name>
</gene>
<proteinExistence type="predicted"/>
<dbReference type="EMBL" id="JARQZJ010000002">
    <property type="protein sequence ID" value="KAK9870185.1"/>
    <property type="molecule type" value="Genomic_DNA"/>
</dbReference>
<accession>A0AAW1TQY8</accession>
<sequence length="110" mass="12287">MVADLGNGLLGRLPTKRGFRVGVPMSKLELYKFRIWLSVVKEHSINRKIVIELCVLTSSIRGKLKMQLQTQENDGQQVFQDNSYQDSSLSLGGAHIYAVEGARENLLAVL</sequence>
<organism evidence="1 2">
    <name type="scientific">Henosepilachna vigintioctopunctata</name>
    <dbReference type="NCBI Taxonomy" id="420089"/>
    <lineage>
        <taxon>Eukaryota</taxon>
        <taxon>Metazoa</taxon>
        <taxon>Ecdysozoa</taxon>
        <taxon>Arthropoda</taxon>
        <taxon>Hexapoda</taxon>
        <taxon>Insecta</taxon>
        <taxon>Pterygota</taxon>
        <taxon>Neoptera</taxon>
        <taxon>Endopterygota</taxon>
        <taxon>Coleoptera</taxon>
        <taxon>Polyphaga</taxon>
        <taxon>Cucujiformia</taxon>
        <taxon>Coccinelloidea</taxon>
        <taxon>Coccinellidae</taxon>
        <taxon>Epilachninae</taxon>
        <taxon>Epilachnini</taxon>
        <taxon>Henosepilachna</taxon>
    </lineage>
</organism>
<evidence type="ECO:0000313" key="2">
    <source>
        <dbReference type="Proteomes" id="UP001431783"/>
    </source>
</evidence>
<keyword evidence="2" id="KW-1185">Reference proteome</keyword>
<dbReference type="Proteomes" id="UP001431783">
    <property type="component" value="Unassembled WGS sequence"/>
</dbReference>
<name>A0AAW1TQY8_9CUCU</name>